<organism evidence="2 3">
    <name type="scientific">Trichinella pseudospiralis</name>
    <name type="common">Parasitic roundworm</name>
    <dbReference type="NCBI Taxonomy" id="6337"/>
    <lineage>
        <taxon>Eukaryota</taxon>
        <taxon>Metazoa</taxon>
        <taxon>Ecdysozoa</taxon>
        <taxon>Nematoda</taxon>
        <taxon>Enoplea</taxon>
        <taxon>Dorylaimia</taxon>
        <taxon>Trichinellida</taxon>
        <taxon>Trichinellidae</taxon>
        <taxon>Trichinella</taxon>
    </lineage>
</organism>
<gene>
    <name evidence="2" type="ORF">T4E_10029</name>
</gene>
<evidence type="ECO:0000313" key="3">
    <source>
        <dbReference type="Proteomes" id="UP000054815"/>
    </source>
</evidence>
<feature type="compositionally biased region" description="Polar residues" evidence="1">
    <location>
        <begin position="10"/>
        <end position="26"/>
    </location>
</feature>
<dbReference type="EMBL" id="JYDU01000005">
    <property type="protein sequence ID" value="KRY00911.1"/>
    <property type="molecule type" value="Genomic_DNA"/>
</dbReference>
<evidence type="ECO:0000313" key="2">
    <source>
        <dbReference type="EMBL" id="KRY00911.1"/>
    </source>
</evidence>
<protein>
    <submittedName>
        <fullName evidence="2">Uncharacterized protein</fullName>
    </submittedName>
</protein>
<dbReference type="Proteomes" id="UP000054815">
    <property type="component" value="Unassembled WGS sequence"/>
</dbReference>
<reference evidence="2 3" key="1">
    <citation type="submission" date="2015-01" db="EMBL/GenBank/DDBJ databases">
        <title>Evolution of Trichinella species and genotypes.</title>
        <authorList>
            <person name="Korhonen P.K."/>
            <person name="Edoardo P."/>
            <person name="Giuseppe L.R."/>
            <person name="Gasser R.B."/>
        </authorList>
    </citation>
    <scope>NUCLEOTIDE SEQUENCE [LARGE SCALE GENOMIC DNA]</scope>
    <source>
        <strain evidence="2">ISS141</strain>
    </source>
</reference>
<accession>A0A0V0YKR4</accession>
<proteinExistence type="predicted"/>
<sequence>MVADVPAFSRFSQQQTEEQETRASATTDVGLRSQYNYLRRGFEETAPLPADCIRAVVLIPYQRTPPPLIKVVQLIMPPLQKK</sequence>
<name>A0A0V0YKR4_TRIPS</name>
<feature type="region of interest" description="Disordered" evidence="1">
    <location>
        <begin position="1"/>
        <end position="26"/>
    </location>
</feature>
<comment type="caution">
    <text evidence="2">The sequence shown here is derived from an EMBL/GenBank/DDBJ whole genome shotgun (WGS) entry which is preliminary data.</text>
</comment>
<evidence type="ECO:0000256" key="1">
    <source>
        <dbReference type="SAM" id="MobiDB-lite"/>
    </source>
</evidence>
<dbReference type="AlphaFoldDB" id="A0A0V0YKR4"/>